<dbReference type="NCBIfam" id="NF006070">
    <property type="entry name" value="PRK08213.1"/>
    <property type="match status" value="1"/>
</dbReference>
<dbReference type="EMBL" id="JPYA02000001">
    <property type="protein sequence ID" value="MEB3749371.1"/>
    <property type="molecule type" value="Genomic_DNA"/>
</dbReference>
<comment type="caution">
    <text evidence="3">The sequence shown here is derived from an EMBL/GenBank/DDBJ whole genome shotgun (WGS) entry which is preliminary data.</text>
</comment>
<dbReference type="PRINTS" id="PR00081">
    <property type="entry name" value="GDHRDH"/>
</dbReference>
<keyword evidence="2 3" id="KW-0560">Oxidoreductase</keyword>
<dbReference type="Proteomes" id="UP000029267">
    <property type="component" value="Unassembled WGS sequence"/>
</dbReference>
<dbReference type="PROSITE" id="PS00061">
    <property type="entry name" value="ADH_SHORT"/>
    <property type="match status" value="1"/>
</dbReference>
<evidence type="ECO:0000256" key="1">
    <source>
        <dbReference type="ARBA" id="ARBA00006484"/>
    </source>
</evidence>
<dbReference type="InterPro" id="IPR020904">
    <property type="entry name" value="Sc_DH/Rdtase_CS"/>
</dbReference>
<evidence type="ECO:0000313" key="3">
    <source>
        <dbReference type="EMBL" id="MEB3749371.1"/>
    </source>
</evidence>
<gene>
    <name evidence="3" type="ORF">EP10_000210</name>
</gene>
<dbReference type="EC" id="1.1.1.100" evidence="3"/>
<dbReference type="NCBIfam" id="NF005559">
    <property type="entry name" value="PRK07231.1"/>
    <property type="match status" value="1"/>
</dbReference>
<evidence type="ECO:0000256" key="2">
    <source>
        <dbReference type="ARBA" id="ARBA00023002"/>
    </source>
</evidence>
<comment type="similarity">
    <text evidence="1">Belongs to the short-chain dehydrogenases/reductases (SDR) family.</text>
</comment>
<keyword evidence="4" id="KW-1185">Reference proteome</keyword>
<name>A0ABU6BBW2_9BACL</name>
<accession>A0ABU6BBW2</accession>
<reference evidence="3 4" key="1">
    <citation type="journal article" date="2014" name="Genome Announc.">
        <title>Draft Genome Sequence of Geobacillus icigianus Strain G1w1T Isolated from Hot Springs in the Valley of Geysers, Kamchatka (Russian Federation).</title>
        <authorList>
            <person name="Bryanskaya A.V."/>
            <person name="Rozanov A.S."/>
            <person name="Logacheva M.D."/>
            <person name="Kotenko A.V."/>
            <person name="Peltek S.E."/>
        </authorList>
    </citation>
    <scope>NUCLEOTIDE SEQUENCE [LARGE SCALE GENOMIC DNA]</scope>
    <source>
        <strain evidence="3 4">G1w1</strain>
    </source>
</reference>
<dbReference type="InterPro" id="IPR002347">
    <property type="entry name" value="SDR_fam"/>
</dbReference>
<dbReference type="InterPro" id="IPR036291">
    <property type="entry name" value="NAD(P)-bd_dom_sf"/>
</dbReference>
<organism evidence="3 4">
    <name type="scientific">Geobacillus icigianus</name>
    <dbReference type="NCBI Taxonomy" id="1430331"/>
    <lineage>
        <taxon>Bacteria</taxon>
        <taxon>Bacillati</taxon>
        <taxon>Bacillota</taxon>
        <taxon>Bacilli</taxon>
        <taxon>Bacillales</taxon>
        <taxon>Anoxybacillaceae</taxon>
        <taxon>Geobacillus</taxon>
    </lineage>
</organism>
<dbReference type="SUPFAM" id="SSF51735">
    <property type="entry name" value="NAD(P)-binding Rossmann-fold domains"/>
    <property type="match status" value="1"/>
</dbReference>
<dbReference type="PANTHER" id="PTHR42760">
    <property type="entry name" value="SHORT-CHAIN DEHYDROGENASES/REDUCTASES FAMILY MEMBER"/>
    <property type="match status" value="1"/>
</dbReference>
<protein>
    <submittedName>
        <fullName evidence="3">3-oxoacyl-[acyl-carrier-protein] reductase FabG</fullName>
        <ecNumber evidence="3">1.1.1.100</ecNumber>
    </submittedName>
</protein>
<dbReference type="Gene3D" id="3.40.50.720">
    <property type="entry name" value="NAD(P)-binding Rossmann-like Domain"/>
    <property type="match status" value="1"/>
</dbReference>
<dbReference type="PRINTS" id="PR00080">
    <property type="entry name" value="SDRFAMILY"/>
</dbReference>
<dbReference type="GO" id="GO:0004316">
    <property type="term" value="F:3-oxoacyl-[acyl-carrier-protein] reductase (NADPH) activity"/>
    <property type="evidence" value="ECO:0007669"/>
    <property type="project" value="UniProtKB-EC"/>
</dbReference>
<evidence type="ECO:0000313" key="4">
    <source>
        <dbReference type="Proteomes" id="UP000029267"/>
    </source>
</evidence>
<proteinExistence type="inferred from homology"/>
<sequence>MCWIYSKSEELMHVLDLFKIEGKTAIVTGGGRGLGEQIAIGLAEAGANVVVCSRKVEACEQVKEKLEQLGVRSLALRCDVTNPEDVKHVVETTVNEFGGIDILVNNSGATWGAPVEEMPLEAWQKVLNVNITGTFLMSQAVGKVMIAKQTGGAIVNIASVAGLGGTHPDILNTIGYNTSKGAVITFTKDLAAKWGKHGIRVNAVAPGFFPTKMSQVVLQHVGQKVLEHTPLGRFGGDDDLKGAVLFLASPASAFVTGALLVVDGGSHAAGM</sequence>
<dbReference type="PANTHER" id="PTHR42760:SF115">
    <property type="entry name" value="3-OXOACYL-[ACYL-CARRIER-PROTEIN] REDUCTASE FABG"/>
    <property type="match status" value="1"/>
</dbReference>
<dbReference type="Pfam" id="PF13561">
    <property type="entry name" value="adh_short_C2"/>
    <property type="match status" value="1"/>
</dbReference>